<dbReference type="PANTHER" id="PTHR47235:SF1">
    <property type="entry name" value="BLR6548 PROTEIN"/>
    <property type="match status" value="1"/>
</dbReference>
<evidence type="ECO:0000256" key="1">
    <source>
        <dbReference type="ARBA" id="ARBA00010062"/>
    </source>
</evidence>
<proteinExistence type="inferred from homology"/>
<dbReference type="AlphaFoldDB" id="A0A7G9RU31"/>
<evidence type="ECO:0000313" key="6">
    <source>
        <dbReference type="Proteomes" id="UP000515811"/>
    </source>
</evidence>
<comment type="similarity">
    <text evidence="1">Belongs to the leucine-binding protein family.</text>
</comment>
<dbReference type="CDD" id="cd06343">
    <property type="entry name" value="PBP1_ABC_ligand_binding-like"/>
    <property type="match status" value="1"/>
</dbReference>
<evidence type="ECO:0000256" key="2">
    <source>
        <dbReference type="ARBA" id="ARBA00022729"/>
    </source>
</evidence>
<feature type="domain" description="Leucine-binding protein" evidence="4">
    <location>
        <begin position="40"/>
        <end position="372"/>
    </location>
</feature>
<feature type="chain" id="PRO_5028999029" evidence="3">
    <location>
        <begin position="31"/>
        <end position="396"/>
    </location>
</feature>
<evidence type="ECO:0000259" key="4">
    <source>
        <dbReference type="Pfam" id="PF13458"/>
    </source>
</evidence>
<protein>
    <submittedName>
        <fullName evidence="5">ABC transporter substrate-binding protein</fullName>
    </submittedName>
</protein>
<dbReference type="Gene3D" id="3.40.50.2300">
    <property type="match status" value="2"/>
</dbReference>
<dbReference type="EMBL" id="CP060714">
    <property type="protein sequence ID" value="QNN59106.1"/>
    <property type="molecule type" value="Genomic_DNA"/>
</dbReference>
<dbReference type="Proteomes" id="UP000515811">
    <property type="component" value="Chromosome"/>
</dbReference>
<dbReference type="Pfam" id="PF13458">
    <property type="entry name" value="Peripla_BP_6"/>
    <property type="match status" value="1"/>
</dbReference>
<keyword evidence="2 3" id="KW-0732">Signal</keyword>
<feature type="signal peptide" evidence="3">
    <location>
        <begin position="1"/>
        <end position="30"/>
    </location>
</feature>
<dbReference type="KEGG" id="drg:H9K76_10120"/>
<dbReference type="RefSeq" id="WP_187600031.1">
    <property type="nucleotide sequence ID" value="NZ_CP060714.1"/>
</dbReference>
<name>A0A7G9RU31_9BURK</name>
<reference evidence="5 6" key="1">
    <citation type="submission" date="2020-08" db="EMBL/GenBank/DDBJ databases">
        <title>Genome sequence of Diaphorobacter ruginosibacter DSM 27467T.</title>
        <authorList>
            <person name="Hyun D.-W."/>
            <person name="Bae J.-W."/>
        </authorList>
    </citation>
    <scope>NUCLEOTIDE SEQUENCE [LARGE SCALE GENOMIC DNA]</scope>
    <source>
        <strain evidence="5 6">DSM 27467</strain>
    </source>
</reference>
<gene>
    <name evidence="5" type="ORF">H9K76_10120</name>
</gene>
<keyword evidence="6" id="KW-1185">Reference proteome</keyword>
<sequence length="396" mass="42187">MTETTARTLPIHRRRLLAFASALTLGMAHAAGVSDKEILLGTHLDLSGPTATGSAMLRNAMQMRIDEANANGIHGRKIKLVTEDNGSQPQMAVRAVQKMIRSDQVFAIVNSFGSGTNAATVKMATDAGVIVFGPWAASAVIQKVAGNSPLLFTTVQNYDSTTATGLGWAIKNWGVSRIGVIYQEGPLGDLMRTGVGMAMKQANLNIAAEAAYKVGDIDFSSQVAKMKAANVDLIFSGTVIRETVGVMSEVKKLNWTGVKVLTGIPGRSSVVTALGKDTVEGLYGIGGWKLHDPATTSDPSAKKFFTDYKARFGQDADENAANAYSSMGWFIDGLQAAGRDLSAEKFAKAMQGVTHEDFTTYTRLGWKNNHAMPELVSIDQAKGGKWVQIAPPTDGK</sequence>
<accession>A0A7G9RU31</accession>
<evidence type="ECO:0000256" key="3">
    <source>
        <dbReference type="SAM" id="SignalP"/>
    </source>
</evidence>
<evidence type="ECO:0000313" key="5">
    <source>
        <dbReference type="EMBL" id="QNN59106.1"/>
    </source>
</evidence>
<organism evidence="5 6">
    <name type="scientific">Diaphorobacter ruginosibacter</name>
    <dbReference type="NCBI Taxonomy" id="1715720"/>
    <lineage>
        <taxon>Bacteria</taxon>
        <taxon>Pseudomonadati</taxon>
        <taxon>Pseudomonadota</taxon>
        <taxon>Betaproteobacteria</taxon>
        <taxon>Burkholderiales</taxon>
        <taxon>Comamonadaceae</taxon>
        <taxon>Diaphorobacter</taxon>
    </lineage>
</organism>
<dbReference type="SUPFAM" id="SSF53822">
    <property type="entry name" value="Periplasmic binding protein-like I"/>
    <property type="match status" value="1"/>
</dbReference>
<dbReference type="InterPro" id="IPR028082">
    <property type="entry name" value="Peripla_BP_I"/>
</dbReference>
<dbReference type="InterPro" id="IPR028081">
    <property type="entry name" value="Leu-bd"/>
</dbReference>
<dbReference type="PANTHER" id="PTHR47235">
    <property type="entry name" value="BLR6548 PROTEIN"/>
    <property type="match status" value="1"/>
</dbReference>